<evidence type="ECO:0000256" key="1">
    <source>
        <dbReference type="SAM" id="MobiDB-lite"/>
    </source>
</evidence>
<feature type="region of interest" description="Disordered" evidence="1">
    <location>
        <begin position="112"/>
        <end position="225"/>
    </location>
</feature>
<dbReference type="AlphaFoldDB" id="A0A6A6Q0N8"/>
<sequence>MSWGDIPWPSQPSLKCPGLSSPNQTGGISHTGFPRPADMYVSTVGVLSFHSLGQVGASRTSRAKPFRSSGRSARGWASEFDVEMCASEFDRPGDIEMAVPPFSSARSYLKLDQSQASVNQSSNQPSITSPPNQPTNHHDPQSKRRLPHPQRLHQTQDDAQPLRQPERRVGRLRAARPLRRAAHGQRLRRPARPAVQRVPAQDGRGVHGGDDRAVGAADCGFSGGV</sequence>
<keyword evidence="3" id="KW-1185">Reference proteome</keyword>
<gene>
    <name evidence="2" type="ORF">BDY17DRAFT_99457</name>
</gene>
<feature type="compositionally biased region" description="Low complexity" evidence="1">
    <location>
        <begin position="113"/>
        <end position="126"/>
    </location>
</feature>
<dbReference type="RefSeq" id="XP_033591822.1">
    <property type="nucleotide sequence ID" value="XM_033738921.1"/>
</dbReference>
<reference evidence="2" key="1">
    <citation type="journal article" date="2020" name="Stud. Mycol.">
        <title>101 Dothideomycetes genomes: a test case for predicting lifestyles and emergence of pathogens.</title>
        <authorList>
            <person name="Haridas S."/>
            <person name="Albert R."/>
            <person name="Binder M."/>
            <person name="Bloem J."/>
            <person name="Labutti K."/>
            <person name="Salamov A."/>
            <person name="Andreopoulos B."/>
            <person name="Baker S."/>
            <person name="Barry K."/>
            <person name="Bills G."/>
            <person name="Bluhm B."/>
            <person name="Cannon C."/>
            <person name="Castanera R."/>
            <person name="Culley D."/>
            <person name="Daum C."/>
            <person name="Ezra D."/>
            <person name="Gonzalez J."/>
            <person name="Henrissat B."/>
            <person name="Kuo A."/>
            <person name="Liang C."/>
            <person name="Lipzen A."/>
            <person name="Lutzoni F."/>
            <person name="Magnuson J."/>
            <person name="Mondo S."/>
            <person name="Nolan M."/>
            <person name="Ohm R."/>
            <person name="Pangilinan J."/>
            <person name="Park H.-J."/>
            <person name="Ramirez L."/>
            <person name="Alfaro M."/>
            <person name="Sun H."/>
            <person name="Tritt A."/>
            <person name="Yoshinaga Y."/>
            <person name="Zwiers L.-H."/>
            <person name="Turgeon B."/>
            <person name="Goodwin S."/>
            <person name="Spatafora J."/>
            <person name="Crous P."/>
            <person name="Grigoriev I."/>
        </authorList>
    </citation>
    <scope>NUCLEOTIDE SEQUENCE</scope>
    <source>
        <strain evidence="2">CBS 113389</strain>
    </source>
</reference>
<evidence type="ECO:0000313" key="3">
    <source>
        <dbReference type="Proteomes" id="UP000799767"/>
    </source>
</evidence>
<dbReference type="EMBL" id="MU001633">
    <property type="protein sequence ID" value="KAF2485253.1"/>
    <property type="molecule type" value="Genomic_DNA"/>
</dbReference>
<feature type="compositionally biased region" description="Basic and acidic residues" evidence="1">
    <location>
        <begin position="204"/>
        <end position="213"/>
    </location>
</feature>
<organism evidence="2 3">
    <name type="scientific">Neohortaea acidophila</name>
    <dbReference type="NCBI Taxonomy" id="245834"/>
    <lineage>
        <taxon>Eukaryota</taxon>
        <taxon>Fungi</taxon>
        <taxon>Dikarya</taxon>
        <taxon>Ascomycota</taxon>
        <taxon>Pezizomycotina</taxon>
        <taxon>Dothideomycetes</taxon>
        <taxon>Dothideomycetidae</taxon>
        <taxon>Mycosphaerellales</taxon>
        <taxon>Teratosphaeriaceae</taxon>
        <taxon>Neohortaea</taxon>
    </lineage>
</organism>
<feature type="compositionally biased region" description="Basic residues" evidence="1">
    <location>
        <begin position="170"/>
        <end position="191"/>
    </location>
</feature>
<feature type="compositionally biased region" description="Low complexity" evidence="1">
    <location>
        <begin position="192"/>
        <end position="201"/>
    </location>
</feature>
<dbReference type="Proteomes" id="UP000799767">
    <property type="component" value="Unassembled WGS sequence"/>
</dbReference>
<feature type="region of interest" description="Disordered" evidence="1">
    <location>
        <begin position="1"/>
        <end position="32"/>
    </location>
</feature>
<dbReference type="GeneID" id="54479922"/>
<name>A0A6A6Q0N8_9PEZI</name>
<evidence type="ECO:0000313" key="2">
    <source>
        <dbReference type="EMBL" id="KAF2485253.1"/>
    </source>
</evidence>
<protein>
    <submittedName>
        <fullName evidence="2">Uncharacterized protein</fullName>
    </submittedName>
</protein>
<proteinExistence type="predicted"/>
<accession>A0A6A6Q0N8</accession>